<dbReference type="HOGENOM" id="CLU_1804272_0_0_9"/>
<proteinExistence type="predicted"/>
<evidence type="ECO:0000313" key="2">
    <source>
        <dbReference type="Proteomes" id="UP000003100"/>
    </source>
</evidence>
<dbReference type="Proteomes" id="UP000003100">
    <property type="component" value="Unassembled WGS sequence"/>
</dbReference>
<name>C0CM75_BLAHS</name>
<evidence type="ECO:0000313" key="1">
    <source>
        <dbReference type="EMBL" id="EEG49145.1"/>
    </source>
</evidence>
<dbReference type="AlphaFoldDB" id="C0CM75"/>
<dbReference type="eggNOG" id="ENOG50337EP">
    <property type="taxonomic scope" value="Bacteria"/>
</dbReference>
<reference evidence="1 2" key="2">
    <citation type="submission" date="2009-02" db="EMBL/GenBank/DDBJ databases">
        <title>Draft genome sequence of Blautia hydrogenotrophica DSM 10507 (Ruminococcus hydrogenotrophicus DSM 10507).</title>
        <authorList>
            <person name="Sudarsanam P."/>
            <person name="Ley R."/>
            <person name="Guruge J."/>
            <person name="Turnbaugh P.J."/>
            <person name="Mahowald M."/>
            <person name="Liep D."/>
            <person name="Gordon J."/>
        </authorList>
    </citation>
    <scope>NUCLEOTIDE SEQUENCE [LARGE SCALE GENOMIC DNA]</scope>
    <source>
        <strain evidence="2">DSM 10507 / JCM 14656 / S5a33</strain>
    </source>
</reference>
<gene>
    <name evidence="1" type="ORF">RUMHYD_01956</name>
</gene>
<comment type="caution">
    <text evidence="1">The sequence shown here is derived from an EMBL/GenBank/DDBJ whole genome shotgun (WGS) entry which is preliminary data.</text>
</comment>
<sequence length="154" mass="16333">MVSLSLFFIGKEIKNMAEFTSPFVQRIAAGQNAVLLEDPVKSRCVNHRAGSGLVCVANSGNDCNPARYRVYGKANIAIPTGGTVGAISLGLSLNGEVLQTSLATVTPAAVENFFNVSFEEIVCAGKCQVNLAITNPNTQAIEVENLTLIVEREC</sequence>
<dbReference type="PATRIC" id="fig|476272.21.peg.1995"/>
<accession>C0CM75</accession>
<organism evidence="1 2">
    <name type="scientific">Blautia hydrogenotrophica (strain DSM 10507 / JCM 14656 / S5a33)</name>
    <name type="common">Ruminococcus hydrogenotrophicus</name>
    <dbReference type="NCBI Taxonomy" id="476272"/>
    <lineage>
        <taxon>Bacteria</taxon>
        <taxon>Bacillati</taxon>
        <taxon>Bacillota</taxon>
        <taxon>Clostridia</taxon>
        <taxon>Lachnospirales</taxon>
        <taxon>Lachnospiraceae</taxon>
        <taxon>Blautia</taxon>
    </lineage>
</organism>
<protein>
    <submittedName>
        <fullName evidence="1">Uncharacterized protein</fullName>
    </submittedName>
</protein>
<keyword evidence="2" id="KW-1185">Reference proteome</keyword>
<reference evidence="1 2" key="1">
    <citation type="submission" date="2009-01" db="EMBL/GenBank/DDBJ databases">
        <authorList>
            <person name="Fulton L."/>
            <person name="Clifton S."/>
            <person name="Fulton B."/>
            <person name="Xu J."/>
            <person name="Minx P."/>
            <person name="Pepin K.H."/>
            <person name="Johnson M."/>
            <person name="Bhonagiri V."/>
            <person name="Nash W.E."/>
            <person name="Mardis E.R."/>
            <person name="Wilson R.K."/>
        </authorList>
    </citation>
    <scope>NUCLEOTIDE SEQUENCE [LARGE SCALE GENOMIC DNA]</scope>
    <source>
        <strain evidence="2">DSM 10507 / JCM 14656 / S5a33</strain>
    </source>
</reference>
<dbReference type="EMBL" id="ACBZ01000101">
    <property type="protein sequence ID" value="EEG49145.1"/>
    <property type="molecule type" value="Genomic_DNA"/>
</dbReference>